<protein>
    <submittedName>
        <fullName evidence="1">Uncharacterized protein</fullName>
    </submittedName>
</protein>
<dbReference type="OrthoDB" id="2408877at2759"/>
<sequence>MPQVTQNASGQQPIISRRNLIFLKLRILQLIYSLLLRGSFERLGGKHKKDSCMFLDLNQSCYPVFHWGVGKARFASRCSHIGTLLPFFTMEIWLKLYCQRIMREYVAWPYSCIILHNMLPWLGDKWADLITDESSTSTCFFPIEEGNDASNFGNCLIFKDIEKIEVLN</sequence>
<evidence type="ECO:0000313" key="2">
    <source>
        <dbReference type="Proteomes" id="UP000037035"/>
    </source>
</evidence>
<organism evidence="1 2">
    <name type="scientific">Puccinia sorghi</name>
    <dbReference type="NCBI Taxonomy" id="27349"/>
    <lineage>
        <taxon>Eukaryota</taxon>
        <taxon>Fungi</taxon>
        <taxon>Dikarya</taxon>
        <taxon>Basidiomycota</taxon>
        <taxon>Pucciniomycotina</taxon>
        <taxon>Pucciniomycetes</taxon>
        <taxon>Pucciniales</taxon>
        <taxon>Pucciniaceae</taxon>
        <taxon>Puccinia</taxon>
    </lineage>
</organism>
<keyword evidence="2" id="KW-1185">Reference proteome</keyword>
<dbReference type="Proteomes" id="UP000037035">
    <property type="component" value="Unassembled WGS sequence"/>
</dbReference>
<gene>
    <name evidence="1" type="ORF">VP01_4250g3</name>
</gene>
<dbReference type="VEuPathDB" id="FungiDB:VP01_4250g3"/>
<dbReference type="EMBL" id="LAVV01009336">
    <property type="protein sequence ID" value="KNZ50762.1"/>
    <property type="molecule type" value="Genomic_DNA"/>
</dbReference>
<evidence type="ECO:0000313" key="1">
    <source>
        <dbReference type="EMBL" id="KNZ50762.1"/>
    </source>
</evidence>
<comment type="caution">
    <text evidence="1">The sequence shown here is derived from an EMBL/GenBank/DDBJ whole genome shotgun (WGS) entry which is preliminary data.</text>
</comment>
<dbReference type="AlphaFoldDB" id="A0A0L6UR95"/>
<name>A0A0L6UR95_9BASI</name>
<accession>A0A0L6UR95</accession>
<proteinExistence type="predicted"/>
<reference evidence="1 2" key="1">
    <citation type="submission" date="2015-08" db="EMBL/GenBank/DDBJ databases">
        <title>Next Generation Sequencing and Analysis of the Genome of Puccinia sorghi L Schw, the Causal Agent of Maize Common Rust.</title>
        <authorList>
            <person name="Rochi L."/>
            <person name="Burguener G."/>
            <person name="Darino M."/>
            <person name="Turjanski A."/>
            <person name="Kreff E."/>
            <person name="Dieguez M.J."/>
            <person name="Sacco F."/>
        </authorList>
    </citation>
    <scope>NUCLEOTIDE SEQUENCE [LARGE SCALE GENOMIC DNA]</scope>
    <source>
        <strain evidence="1 2">RO10H11247</strain>
    </source>
</reference>